<accession>A0A1I5CGQ2</accession>
<organism evidence="1 2">
    <name type="scientific">Anaerocolumna aminovalerica</name>
    <dbReference type="NCBI Taxonomy" id="1527"/>
    <lineage>
        <taxon>Bacteria</taxon>
        <taxon>Bacillati</taxon>
        <taxon>Bacillota</taxon>
        <taxon>Clostridia</taxon>
        <taxon>Lachnospirales</taxon>
        <taxon>Lachnospiraceae</taxon>
        <taxon>Anaerocolumna</taxon>
    </lineage>
</organism>
<evidence type="ECO:0000313" key="2">
    <source>
        <dbReference type="Proteomes" id="UP000198806"/>
    </source>
</evidence>
<dbReference type="STRING" id="1527.SAMN04489757_10337"/>
<name>A0A1I5CGQ2_9FIRM</name>
<gene>
    <name evidence="1" type="ORF">SAMN04489757_10337</name>
</gene>
<dbReference type="Proteomes" id="UP000198806">
    <property type="component" value="Unassembled WGS sequence"/>
</dbReference>
<dbReference type="EMBL" id="FOWD01000003">
    <property type="protein sequence ID" value="SFN85821.1"/>
    <property type="molecule type" value="Genomic_DNA"/>
</dbReference>
<evidence type="ECO:0000313" key="1">
    <source>
        <dbReference type="EMBL" id="SFN85821.1"/>
    </source>
</evidence>
<reference evidence="1 2" key="1">
    <citation type="submission" date="2016-10" db="EMBL/GenBank/DDBJ databases">
        <authorList>
            <person name="de Groot N.N."/>
        </authorList>
    </citation>
    <scope>NUCLEOTIDE SEQUENCE [LARGE SCALE GENOMIC DNA]</scope>
    <source>
        <strain evidence="1 2">DSM 1283</strain>
    </source>
</reference>
<protein>
    <submittedName>
        <fullName evidence="1">Uncharacterized protein</fullName>
    </submittedName>
</protein>
<dbReference type="AlphaFoldDB" id="A0A1I5CGQ2"/>
<sequence length="60" mass="7164">MCEQTINDLQIVLNNIDSRIEKNNTISSKELQYLMYQKIKIQQLIDDLNQKNDYFVKCNP</sequence>
<proteinExistence type="predicted"/>
<keyword evidence="2" id="KW-1185">Reference proteome</keyword>